<name>A0A0G4HN34_9ALVE</name>
<proteinExistence type="predicted"/>
<organism evidence="2">
    <name type="scientific">Chromera velia CCMP2878</name>
    <dbReference type="NCBI Taxonomy" id="1169474"/>
    <lineage>
        <taxon>Eukaryota</taxon>
        <taxon>Sar</taxon>
        <taxon>Alveolata</taxon>
        <taxon>Colpodellida</taxon>
        <taxon>Chromeraceae</taxon>
        <taxon>Chromera</taxon>
    </lineage>
</organism>
<evidence type="ECO:0000313" key="2">
    <source>
        <dbReference type="EMBL" id="CEM45534.1"/>
    </source>
</evidence>
<feature type="region of interest" description="Disordered" evidence="1">
    <location>
        <begin position="1"/>
        <end position="43"/>
    </location>
</feature>
<accession>A0A0G4HN34</accession>
<feature type="compositionally biased region" description="Basic and acidic residues" evidence="1">
    <location>
        <begin position="26"/>
        <end position="38"/>
    </location>
</feature>
<dbReference type="EMBL" id="CDMZ01003211">
    <property type="protein sequence ID" value="CEM45534.1"/>
    <property type="molecule type" value="Genomic_DNA"/>
</dbReference>
<protein>
    <submittedName>
        <fullName evidence="2">Uncharacterized protein</fullName>
    </submittedName>
</protein>
<gene>
    <name evidence="2" type="ORF">Cvel_29295</name>
</gene>
<sequence length="107" mass="11980">MEKACPLRKLPVYKPGGNQTGGQGQEHGRKAEEEEHTARGATLAGEYMTRKAFALLEEMEEGEESAKTQAEIERLSAFCTRMAEEERVDVMDIHSLPIAPEFLMPEE</sequence>
<dbReference type="AlphaFoldDB" id="A0A0G4HN34"/>
<evidence type="ECO:0000256" key="1">
    <source>
        <dbReference type="SAM" id="MobiDB-lite"/>
    </source>
</evidence>
<reference evidence="2" key="1">
    <citation type="submission" date="2014-11" db="EMBL/GenBank/DDBJ databases">
        <authorList>
            <person name="Otto D Thomas"/>
            <person name="Naeem Raeece"/>
        </authorList>
    </citation>
    <scope>NUCLEOTIDE SEQUENCE</scope>
</reference>
<dbReference type="VEuPathDB" id="CryptoDB:Cvel_29295"/>